<dbReference type="AlphaFoldDB" id="A0AAU8LR90"/>
<evidence type="ECO:0000256" key="2">
    <source>
        <dbReference type="ARBA" id="ARBA00010062"/>
    </source>
</evidence>
<dbReference type="InterPro" id="IPR051010">
    <property type="entry name" value="BCAA_transport"/>
</dbReference>
<dbReference type="InterPro" id="IPR028081">
    <property type="entry name" value="Leu-bd"/>
</dbReference>
<dbReference type="Pfam" id="PF00691">
    <property type="entry name" value="OmpA"/>
    <property type="match status" value="1"/>
</dbReference>
<keyword evidence="4 5" id="KW-0472">Membrane</keyword>
<dbReference type="Pfam" id="PF02412">
    <property type="entry name" value="TSP_3"/>
    <property type="match status" value="5"/>
</dbReference>
<dbReference type="PANTHER" id="PTHR30483:SF6">
    <property type="entry name" value="PERIPLASMIC BINDING PROTEIN OF ABC TRANSPORTER FOR NATURAL AMINO ACIDS"/>
    <property type="match status" value="1"/>
</dbReference>
<dbReference type="Gene3D" id="4.10.1080.10">
    <property type="entry name" value="TSP type-3 repeat"/>
    <property type="match status" value="2"/>
</dbReference>
<protein>
    <submittedName>
        <fullName evidence="9">ABC transporter substrate-binding protein</fullName>
    </submittedName>
</protein>
<dbReference type="InterPro" id="IPR006665">
    <property type="entry name" value="OmpA-like"/>
</dbReference>
<dbReference type="InterPro" id="IPR028974">
    <property type="entry name" value="TSP_type-3_rpt"/>
</dbReference>
<dbReference type="Gene3D" id="3.30.1330.60">
    <property type="entry name" value="OmpA-like domain"/>
    <property type="match status" value="1"/>
</dbReference>
<feature type="signal peptide" evidence="7">
    <location>
        <begin position="1"/>
        <end position="22"/>
    </location>
</feature>
<dbReference type="Pfam" id="PF13458">
    <property type="entry name" value="Peripla_BP_6"/>
    <property type="match status" value="1"/>
</dbReference>
<evidence type="ECO:0000256" key="5">
    <source>
        <dbReference type="PROSITE-ProRule" id="PRU00473"/>
    </source>
</evidence>
<organism evidence="9">
    <name type="scientific">Candidatus Electrothrix aestuarii</name>
    <dbReference type="NCBI Taxonomy" id="3062594"/>
    <lineage>
        <taxon>Bacteria</taxon>
        <taxon>Pseudomonadati</taxon>
        <taxon>Thermodesulfobacteriota</taxon>
        <taxon>Desulfobulbia</taxon>
        <taxon>Desulfobulbales</taxon>
        <taxon>Desulfobulbaceae</taxon>
        <taxon>Candidatus Electrothrix</taxon>
    </lineage>
</organism>
<proteinExistence type="inferred from homology"/>
<dbReference type="KEGG" id="eaj:Q3M24_13925"/>
<name>A0AAU8LR90_9BACT</name>
<evidence type="ECO:0000256" key="1">
    <source>
        <dbReference type="ARBA" id="ARBA00004370"/>
    </source>
</evidence>
<dbReference type="InterPro" id="IPR003367">
    <property type="entry name" value="Thrombospondin_3-like_rpt"/>
</dbReference>
<dbReference type="PRINTS" id="PR01021">
    <property type="entry name" value="OMPADOMAIN"/>
</dbReference>
<reference evidence="9" key="2">
    <citation type="submission" date="2024-06" db="EMBL/GenBank/DDBJ databases">
        <authorList>
            <person name="Plum-Jensen L.E."/>
            <person name="Schramm A."/>
            <person name="Marshall I.P.G."/>
        </authorList>
    </citation>
    <scope>NUCLEOTIDE SEQUENCE</scope>
    <source>
        <strain evidence="9">Rat1</strain>
    </source>
</reference>
<dbReference type="InterPro" id="IPR036737">
    <property type="entry name" value="OmpA-like_sf"/>
</dbReference>
<comment type="similarity">
    <text evidence="2">Belongs to the leucine-binding protein family.</text>
</comment>
<dbReference type="EMBL" id="CP159373">
    <property type="protein sequence ID" value="XCN71409.1"/>
    <property type="molecule type" value="Genomic_DNA"/>
</dbReference>
<evidence type="ECO:0000313" key="9">
    <source>
        <dbReference type="EMBL" id="XCN71409.1"/>
    </source>
</evidence>
<evidence type="ECO:0000256" key="4">
    <source>
        <dbReference type="ARBA" id="ARBA00023136"/>
    </source>
</evidence>
<dbReference type="PROSITE" id="PS51123">
    <property type="entry name" value="OMPA_2"/>
    <property type="match status" value="1"/>
</dbReference>
<sequence>MKLKKAAGVLLGILLLISGCQSERQTVKQVTEKEDASTIHLGVAWVRGDGLFIEGAELAVEEANASGGVLQKKIKLIISEEEADTSATLNHTSSLMVGENVKEYSRETARYFIRHPRPITAVIGHRYSFMALSAAGLYQQSRMLFLAPTATNDLLTSMDFDYVFRMVPKNSVLGRQLAMYAAARGIKRVAIFNERSEDALELGAALKQSLAGQGVQTVVEYSFFSGMSGREFTSYAMEFKRHHKKDPVDAVFLLVGGDMARSIIREFYKRGVGDTVFLTGEGVDEHGFWQTMQELQEEIKEPIYVGVPTLFQDNSEYTRFFREKFSQVYETPPDSLAALGYDSVNILLAAVEQAGAAAPDKVVDELRYLRACQGLTRKIAFQDTGDIEYKPYLIKWMTATGFEYRDVKDQVIAPDTYTSALPGCVNIDRDKDGIVDKRDICPDNSKEELVQGVFLKGEKRGCPLDTDKDGLPDYLDACPHNTEEELTQGVDAQGCPVDLDQDKVLDFRDECLQSTPEALSKGVDAQGCPADTDQDGVGDYVDLCPNSAPQEIKEGVDLTGCPVDEDKDGVPNYWDACPKSTEEELRFGVERDGCPQDTDNDQHPDFQDHCREDSPADLALGTDEQGCPKDSDQDGVYDVYDACPDTAPGTWVNEHGCTLLTLFSDSSFASGKATLSAEAEQKLQDFAGKLVLELIERIIITAHADSQGADDFNLRLSEERAESVARFLEQEGIPAGIIYTQGAGESQPIADNATEEGRRKNRRVELNVLLKAKKH</sequence>
<accession>A0AAU8LR90</accession>
<dbReference type="GO" id="GO:0007155">
    <property type="term" value="P:cell adhesion"/>
    <property type="evidence" value="ECO:0007669"/>
    <property type="project" value="InterPro"/>
</dbReference>
<dbReference type="PANTHER" id="PTHR30483">
    <property type="entry name" value="LEUCINE-SPECIFIC-BINDING PROTEIN"/>
    <property type="match status" value="1"/>
</dbReference>
<dbReference type="CDD" id="cd07185">
    <property type="entry name" value="OmpA_C-like"/>
    <property type="match status" value="1"/>
</dbReference>
<evidence type="ECO:0000256" key="7">
    <source>
        <dbReference type="SAM" id="SignalP"/>
    </source>
</evidence>
<dbReference type="PRINTS" id="PR01023">
    <property type="entry name" value="NAFLGMOTY"/>
</dbReference>
<dbReference type="SUPFAM" id="SSF53822">
    <property type="entry name" value="Periplasmic binding protein-like I"/>
    <property type="match status" value="1"/>
</dbReference>
<dbReference type="GO" id="GO:0016020">
    <property type="term" value="C:membrane"/>
    <property type="evidence" value="ECO:0007669"/>
    <property type="project" value="UniProtKB-SubCell"/>
</dbReference>
<dbReference type="PROSITE" id="PS51257">
    <property type="entry name" value="PROKAR_LIPOPROTEIN"/>
    <property type="match status" value="1"/>
</dbReference>
<evidence type="ECO:0000259" key="8">
    <source>
        <dbReference type="PROSITE" id="PS51123"/>
    </source>
</evidence>
<comment type="subcellular location">
    <subcellularLocation>
        <location evidence="1">Membrane</location>
    </subcellularLocation>
</comment>
<dbReference type="SUPFAM" id="SSF103088">
    <property type="entry name" value="OmpA-like"/>
    <property type="match status" value="1"/>
</dbReference>
<feature type="region of interest" description="Disordered" evidence="6">
    <location>
        <begin position="613"/>
        <end position="633"/>
    </location>
</feature>
<feature type="chain" id="PRO_5043862997" evidence="7">
    <location>
        <begin position="23"/>
        <end position="775"/>
    </location>
</feature>
<dbReference type="Gene3D" id="3.40.50.2300">
    <property type="match status" value="2"/>
</dbReference>
<keyword evidence="3 7" id="KW-0732">Signal</keyword>
<reference evidence="9" key="1">
    <citation type="journal article" date="2024" name="Syst. Appl. Microbiol.">
        <title>First single-strain enrichments of Electrothrix cable bacteria, description of E. aestuarii sp. nov. and E. rattekaaiensis sp. nov., and proposal of a cable bacteria taxonomy following the rules of the SeqCode.</title>
        <authorList>
            <person name="Plum-Jensen L.E."/>
            <person name="Schramm A."/>
            <person name="Marshall I.P.G."/>
        </authorList>
    </citation>
    <scope>NUCLEOTIDE SEQUENCE</scope>
    <source>
        <strain evidence="9">Rat1</strain>
    </source>
</reference>
<dbReference type="GO" id="GO:0005509">
    <property type="term" value="F:calcium ion binding"/>
    <property type="evidence" value="ECO:0007669"/>
    <property type="project" value="InterPro"/>
</dbReference>
<feature type="domain" description="OmpA-like" evidence="8">
    <location>
        <begin position="655"/>
        <end position="772"/>
    </location>
</feature>
<gene>
    <name evidence="9" type="ORF">Q3M24_13925</name>
</gene>
<evidence type="ECO:0000256" key="6">
    <source>
        <dbReference type="SAM" id="MobiDB-lite"/>
    </source>
</evidence>
<evidence type="ECO:0000256" key="3">
    <source>
        <dbReference type="ARBA" id="ARBA00022729"/>
    </source>
</evidence>
<dbReference type="InterPro" id="IPR006664">
    <property type="entry name" value="OMP_bac"/>
</dbReference>
<dbReference type="InterPro" id="IPR028082">
    <property type="entry name" value="Peripla_BP_I"/>
</dbReference>